<proteinExistence type="predicted"/>
<name>A0A2X4V7S6_9GAMM</name>
<dbReference type="InterPro" id="IPR010393">
    <property type="entry name" value="DUF991_YecM-like"/>
</dbReference>
<dbReference type="Gene3D" id="3.10.180.10">
    <property type="entry name" value="2,3-Dihydroxybiphenyl 1,2-Dioxygenase, domain 1"/>
    <property type="match status" value="1"/>
</dbReference>
<dbReference type="SUPFAM" id="SSF54593">
    <property type="entry name" value="Glyoxalase/Bleomycin resistance protein/Dihydroxybiphenyl dioxygenase"/>
    <property type="match status" value="1"/>
</dbReference>
<dbReference type="KEGG" id="lri:NCTC12151_02015"/>
<evidence type="ECO:0000313" key="1">
    <source>
        <dbReference type="EMBL" id="SQI41330.1"/>
    </source>
</evidence>
<sequence>MLSFHQVAELQDLQQDLPAFQQRLQELLTRLDLSLINYHADHVSVRCFQQATAERWRSGFMQCATLISEKEINGRPICLFSLHEPLQVGEWDIDCVELPYPGSKLYPHEGWEHVEWVVPCANEDDFHQTALGLFSDEVLLMPQLKLKFNNPAGEGERLPNPTLAVTDNGVTIKLHPYSIRDVVDSEKDDAVK</sequence>
<dbReference type="Proteomes" id="UP000249005">
    <property type="component" value="Chromosome 1"/>
</dbReference>
<dbReference type="PANTHER" id="PTHR37519">
    <property type="match status" value="1"/>
</dbReference>
<dbReference type="InterPro" id="IPR029068">
    <property type="entry name" value="Glyas_Bleomycin-R_OHBP_Dase"/>
</dbReference>
<reference evidence="1 2" key="1">
    <citation type="submission" date="2018-06" db="EMBL/GenBank/DDBJ databases">
        <authorList>
            <consortium name="Pathogen Informatics"/>
            <person name="Doyle S."/>
        </authorList>
    </citation>
    <scope>NUCLEOTIDE SEQUENCE [LARGE SCALE GENOMIC DNA]</scope>
    <source>
        <strain evidence="1 2">NCTC12151</strain>
    </source>
</reference>
<dbReference type="RefSeq" id="WP_111740523.1">
    <property type="nucleotide sequence ID" value="NZ_LR698987.1"/>
</dbReference>
<organism evidence="1 2">
    <name type="scientific">Leminorella richardii</name>
    <dbReference type="NCBI Taxonomy" id="158841"/>
    <lineage>
        <taxon>Bacteria</taxon>
        <taxon>Pseudomonadati</taxon>
        <taxon>Pseudomonadota</taxon>
        <taxon>Gammaproteobacteria</taxon>
        <taxon>Enterobacterales</taxon>
        <taxon>Budviciaceae</taxon>
        <taxon>Leminorella</taxon>
    </lineage>
</organism>
<keyword evidence="2" id="KW-1185">Reference proteome</keyword>
<dbReference type="Pfam" id="PF06185">
    <property type="entry name" value="YecM"/>
    <property type="match status" value="1"/>
</dbReference>
<dbReference type="GO" id="GO:0005829">
    <property type="term" value="C:cytosol"/>
    <property type="evidence" value="ECO:0007669"/>
    <property type="project" value="TreeGrafter"/>
</dbReference>
<accession>A0A2X4V7S6</accession>
<dbReference type="AlphaFoldDB" id="A0A2X4V7S6"/>
<evidence type="ECO:0000313" key="2">
    <source>
        <dbReference type="Proteomes" id="UP000249005"/>
    </source>
</evidence>
<protein>
    <submittedName>
        <fullName evidence="1">Uncharacterized protein conserved in bacteria</fullName>
    </submittedName>
</protein>
<dbReference type="PANTHER" id="PTHR37519:SF1">
    <property type="entry name" value="DIHYDROXYBIPHENYL DIOXYGENASE DOMAIN-CONTAINING PROTEIN"/>
    <property type="match status" value="1"/>
</dbReference>
<dbReference type="NCBIfam" id="NF008681">
    <property type="entry name" value="PRK11700.1-4"/>
    <property type="match status" value="1"/>
</dbReference>
<dbReference type="EMBL" id="LS483470">
    <property type="protein sequence ID" value="SQI41330.1"/>
    <property type="molecule type" value="Genomic_DNA"/>
</dbReference>
<dbReference type="OrthoDB" id="5689462at2"/>
<gene>
    <name evidence="1" type="primary">yecM</name>
    <name evidence="1" type="ORF">NCTC12151_02015</name>
</gene>